<protein>
    <submittedName>
        <fullName evidence="4">EGFR adapter protein</fullName>
    </submittedName>
</protein>
<dbReference type="SUPFAM" id="SSF55550">
    <property type="entry name" value="SH2 domain"/>
    <property type="match status" value="1"/>
</dbReference>
<feature type="domain" description="SH2" evidence="3">
    <location>
        <begin position="328"/>
        <end position="421"/>
    </location>
</feature>
<keyword evidence="1" id="KW-0727">SH2 domain</keyword>
<evidence type="ECO:0000313" key="5">
    <source>
        <dbReference type="Proteomes" id="UP001151699"/>
    </source>
</evidence>
<dbReference type="SMART" id="SM00252">
    <property type="entry name" value="SH2"/>
    <property type="match status" value="1"/>
</dbReference>
<keyword evidence="5" id="KW-1185">Reference proteome</keyword>
<dbReference type="PANTHER" id="PTHR15832">
    <property type="entry name" value="SHC (SRC HOMOLOGY DOMAIN C-TERMINAL) ADAPTOR HOMOLOG"/>
    <property type="match status" value="1"/>
</dbReference>
<dbReference type="EMBL" id="WJQU01000002">
    <property type="protein sequence ID" value="KAJ6643125.1"/>
    <property type="molecule type" value="Genomic_DNA"/>
</dbReference>
<sequence length="453" mass="51761">MNLLKVKKNRDENLERNNNTNNINDNNFQKHIKCDEKLCFSRLKIGLHSISDKKHHYDTSEHHFQWSTNILLKKKLKCNNVFKFMKNLLKRKLANSEEEARYIEIPANIKVINNNLNNSSNTIDNHVNKFHVMQDVRIRVEQQQNRSNHGSPNHQHQQNQQQRPVHLFPKQNLNCENNVQNNIASRSPSSEEDNSPTEMNNCRRLIDKPPLVKRLTMGLLRSTEDSRPLVQNTPSPTSGSTQTISDGYVNEGICDPEKIISSKFGDSCRKSLTSVMDKGCVDSCEFDLKKNFLRETSSANSSPKIFAPAIRLDGLSLIEQHELKGAPWFQAGLPREISLEVLSRQTPGAFLVRQSSTKPGCFALSLRVPPPAPKVAHYLILKTPRGYKIKGFTKEFTSLRALITHHSVMPELLPVPLALPRPHNIIPQRRHLDDFDSYGSLNDFRKMMSDLNV</sequence>
<feature type="region of interest" description="Disordered" evidence="2">
    <location>
        <begin position="226"/>
        <end position="247"/>
    </location>
</feature>
<evidence type="ECO:0000259" key="3">
    <source>
        <dbReference type="PROSITE" id="PS50001"/>
    </source>
</evidence>
<evidence type="ECO:0000313" key="4">
    <source>
        <dbReference type="EMBL" id="KAJ6643125.1"/>
    </source>
</evidence>
<feature type="compositionally biased region" description="Polar residues" evidence="2">
    <location>
        <begin position="229"/>
        <end position="245"/>
    </location>
</feature>
<comment type="caution">
    <text evidence="4">The sequence shown here is derived from an EMBL/GenBank/DDBJ whole genome shotgun (WGS) entry which is preliminary data.</text>
</comment>
<dbReference type="InterPro" id="IPR036860">
    <property type="entry name" value="SH2_dom_sf"/>
</dbReference>
<evidence type="ECO:0000256" key="2">
    <source>
        <dbReference type="SAM" id="MobiDB-lite"/>
    </source>
</evidence>
<reference evidence="4" key="1">
    <citation type="submission" date="2022-07" db="EMBL/GenBank/DDBJ databases">
        <authorList>
            <person name="Trinca V."/>
            <person name="Uliana J.V.C."/>
            <person name="Torres T.T."/>
            <person name="Ward R.J."/>
            <person name="Monesi N."/>
        </authorList>
    </citation>
    <scope>NUCLEOTIDE SEQUENCE</scope>
    <source>
        <strain evidence="4">HSMRA1968</strain>
        <tissue evidence="4">Whole embryos</tissue>
    </source>
</reference>
<feature type="compositionally biased region" description="Polar residues" evidence="2">
    <location>
        <begin position="143"/>
        <end position="152"/>
    </location>
</feature>
<feature type="region of interest" description="Disordered" evidence="2">
    <location>
        <begin position="1"/>
        <end position="22"/>
    </location>
</feature>
<dbReference type="PROSITE" id="PS50001">
    <property type="entry name" value="SH2"/>
    <property type="match status" value="1"/>
</dbReference>
<gene>
    <name evidence="4" type="primary">EGFRAP</name>
    <name evidence="4" type="ORF">Bhyg_08081</name>
</gene>
<name>A0A9Q0S4K5_9DIPT</name>
<dbReference type="Gene3D" id="3.30.505.10">
    <property type="entry name" value="SH2 domain"/>
    <property type="match status" value="1"/>
</dbReference>
<feature type="region of interest" description="Disordered" evidence="2">
    <location>
        <begin position="143"/>
        <end position="163"/>
    </location>
</feature>
<dbReference type="Pfam" id="PF00017">
    <property type="entry name" value="SH2"/>
    <property type="match status" value="1"/>
</dbReference>
<proteinExistence type="predicted"/>
<dbReference type="OrthoDB" id="10013007at2759"/>
<dbReference type="PANTHER" id="PTHR15832:SF2">
    <property type="entry name" value="SH2 DOMAIN-CONTAINING PROTEIN"/>
    <property type="match status" value="1"/>
</dbReference>
<organism evidence="4 5">
    <name type="scientific">Pseudolycoriella hygida</name>
    <dbReference type="NCBI Taxonomy" id="35572"/>
    <lineage>
        <taxon>Eukaryota</taxon>
        <taxon>Metazoa</taxon>
        <taxon>Ecdysozoa</taxon>
        <taxon>Arthropoda</taxon>
        <taxon>Hexapoda</taxon>
        <taxon>Insecta</taxon>
        <taxon>Pterygota</taxon>
        <taxon>Neoptera</taxon>
        <taxon>Endopterygota</taxon>
        <taxon>Diptera</taxon>
        <taxon>Nematocera</taxon>
        <taxon>Sciaroidea</taxon>
        <taxon>Sciaridae</taxon>
        <taxon>Pseudolycoriella</taxon>
    </lineage>
</organism>
<feature type="compositionally biased region" description="Low complexity" evidence="2">
    <location>
        <begin position="153"/>
        <end position="162"/>
    </location>
</feature>
<dbReference type="Proteomes" id="UP001151699">
    <property type="component" value="Chromosome B"/>
</dbReference>
<dbReference type="InterPro" id="IPR000980">
    <property type="entry name" value="SH2"/>
</dbReference>
<feature type="region of interest" description="Disordered" evidence="2">
    <location>
        <begin position="181"/>
        <end position="202"/>
    </location>
</feature>
<dbReference type="PRINTS" id="PR00401">
    <property type="entry name" value="SH2DOMAIN"/>
</dbReference>
<accession>A0A9Q0S4K5</accession>
<dbReference type="AlphaFoldDB" id="A0A9Q0S4K5"/>
<evidence type="ECO:0000256" key="1">
    <source>
        <dbReference type="PROSITE-ProRule" id="PRU00191"/>
    </source>
</evidence>